<dbReference type="InParanoid" id="A0A6P8YYK5"/>
<keyword evidence="1" id="KW-1133">Transmembrane helix</keyword>
<accession>A0A6P8YYK5</accession>
<dbReference type="GeneID" id="117645905"/>
<name>A0A6P8YYK5_THRPL</name>
<protein>
    <submittedName>
        <fullName evidence="3">Uncharacterized protein LOC117645905</fullName>
    </submittedName>
</protein>
<reference evidence="3" key="1">
    <citation type="submission" date="2025-08" db="UniProtKB">
        <authorList>
            <consortium name="RefSeq"/>
        </authorList>
    </citation>
    <scope>IDENTIFICATION</scope>
    <source>
        <tissue evidence="3">Total insect</tissue>
    </source>
</reference>
<keyword evidence="2" id="KW-1185">Reference proteome</keyword>
<evidence type="ECO:0000313" key="2">
    <source>
        <dbReference type="Proteomes" id="UP000515158"/>
    </source>
</evidence>
<keyword evidence="1" id="KW-0472">Membrane</keyword>
<dbReference type="KEGG" id="tpal:117645905"/>
<organism evidence="3">
    <name type="scientific">Thrips palmi</name>
    <name type="common">Melon thrips</name>
    <dbReference type="NCBI Taxonomy" id="161013"/>
    <lineage>
        <taxon>Eukaryota</taxon>
        <taxon>Metazoa</taxon>
        <taxon>Ecdysozoa</taxon>
        <taxon>Arthropoda</taxon>
        <taxon>Hexapoda</taxon>
        <taxon>Insecta</taxon>
        <taxon>Pterygota</taxon>
        <taxon>Neoptera</taxon>
        <taxon>Paraneoptera</taxon>
        <taxon>Thysanoptera</taxon>
        <taxon>Terebrantia</taxon>
        <taxon>Thripoidea</taxon>
        <taxon>Thripidae</taxon>
        <taxon>Thrips</taxon>
    </lineage>
</organism>
<dbReference type="AlphaFoldDB" id="A0A6P8YYK5"/>
<dbReference type="RefSeq" id="XP_034242346.1">
    <property type="nucleotide sequence ID" value="XM_034386455.1"/>
</dbReference>
<gene>
    <name evidence="3" type="primary">LOC117645905</name>
</gene>
<evidence type="ECO:0000256" key="1">
    <source>
        <dbReference type="SAM" id="Phobius"/>
    </source>
</evidence>
<sequence>MLECWWWARKGLGRAVVVVVLACAALPLAATVHLTLTYQHDSRPWGKLAALLFRLIANVLILLCFAGDELERNSQLLSTSLYGGPWLRETASERLVRLHLMQATSKGLILPVKGLGRLNRPFCLAVVEKWFSFLQVLLKAQGLGSAD</sequence>
<keyword evidence="1" id="KW-0812">Transmembrane</keyword>
<feature type="transmembrane region" description="Helical" evidence="1">
    <location>
        <begin position="12"/>
        <end position="36"/>
    </location>
</feature>
<proteinExistence type="predicted"/>
<evidence type="ECO:0000313" key="3">
    <source>
        <dbReference type="RefSeq" id="XP_034242346.1"/>
    </source>
</evidence>
<feature type="transmembrane region" description="Helical" evidence="1">
    <location>
        <begin position="48"/>
        <end position="66"/>
    </location>
</feature>
<dbReference type="Proteomes" id="UP000515158">
    <property type="component" value="Unplaced"/>
</dbReference>